<gene>
    <name evidence="2" type="ORF">WDS16_08610</name>
</gene>
<dbReference type="Proteomes" id="UP001432000">
    <property type="component" value="Chromosome"/>
</dbReference>
<keyword evidence="1" id="KW-1133">Transmembrane helix</keyword>
<dbReference type="EMBL" id="CP147846">
    <property type="protein sequence ID" value="WXG70538.1"/>
    <property type="molecule type" value="Genomic_DNA"/>
</dbReference>
<protein>
    <submittedName>
        <fullName evidence="2">Uncharacterized protein</fullName>
    </submittedName>
</protein>
<evidence type="ECO:0000256" key="1">
    <source>
        <dbReference type="SAM" id="Phobius"/>
    </source>
</evidence>
<keyword evidence="3" id="KW-1185">Reference proteome</keyword>
<evidence type="ECO:0000313" key="3">
    <source>
        <dbReference type="Proteomes" id="UP001432000"/>
    </source>
</evidence>
<dbReference type="RefSeq" id="WP_338892012.1">
    <property type="nucleotide sequence ID" value="NZ_CP147846.1"/>
</dbReference>
<keyword evidence="1" id="KW-0812">Transmembrane</keyword>
<organism evidence="2 3">
    <name type="scientific">Rhodococcus sovatensis</name>
    <dbReference type="NCBI Taxonomy" id="1805840"/>
    <lineage>
        <taxon>Bacteria</taxon>
        <taxon>Bacillati</taxon>
        <taxon>Actinomycetota</taxon>
        <taxon>Actinomycetes</taxon>
        <taxon>Mycobacteriales</taxon>
        <taxon>Nocardiaceae</taxon>
        <taxon>Rhodococcus</taxon>
    </lineage>
</organism>
<evidence type="ECO:0000313" key="2">
    <source>
        <dbReference type="EMBL" id="WXG70538.1"/>
    </source>
</evidence>
<reference evidence="2 3" key="1">
    <citation type="submission" date="2024-03" db="EMBL/GenBank/DDBJ databases">
        <title>Natural products discovery in diverse microorganisms through a two-stage MS feature dereplication strategy.</title>
        <authorList>
            <person name="Zhang R."/>
        </authorList>
    </citation>
    <scope>NUCLEOTIDE SEQUENCE [LARGE SCALE GENOMIC DNA]</scope>
    <source>
        <strain evidence="2 3">18930</strain>
    </source>
</reference>
<proteinExistence type="predicted"/>
<feature type="transmembrane region" description="Helical" evidence="1">
    <location>
        <begin position="12"/>
        <end position="32"/>
    </location>
</feature>
<feature type="transmembrane region" description="Helical" evidence="1">
    <location>
        <begin position="38"/>
        <end position="59"/>
    </location>
</feature>
<name>A0ABZ2PTI1_9NOCA</name>
<accession>A0ABZ2PTI1</accession>
<sequence>MKNFVRKIPFPFVGYVLMLLGFICLGMFVYSMAIDGRWAPALGILVIAAFASCVGCFYVRALQISMTADGDGDGWILNNDPFQPDREQDGRELYLHRYR</sequence>
<keyword evidence="1" id="KW-0472">Membrane</keyword>